<keyword evidence="5 10" id="KW-0547">Nucleotide-binding</keyword>
<dbReference type="SUPFAM" id="SSF64153">
    <property type="entry name" value="YjeF N-terminal domain-like"/>
    <property type="match status" value="1"/>
</dbReference>
<evidence type="ECO:0000256" key="4">
    <source>
        <dbReference type="ARBA" id="ARBA00022723"/>
    </source>
</evidence>
<feature type="binding site" evidence="10">
    <location>
        <position position="156"/>
    </location>
    <ligand>
        <name>(6S)-NADPHX</name>
        <dbReference type="ChEBI" id="CHEBI:64076"/>
    </ligand>
</feature>
<evidence type="ECO:0000256" key="5">
    <source>
        <dbReference type="ARBA" id="ARBA00022741"/>
    </source>
</evidence>
<evidence type="ECO:0000256" key="3">
    <source>
        <dbReference type="ARBA" id="ARBA00012228"/>
    </source>
</evidence>
<feature type="binding site" evidence="10">
    <location>
        <begin position="56"/>
        <end position="60"/>
    </location>
    <ligand>
        <name>(6S)-NADPHX</name>
        <dbReference type="ChEBI" id="CHEBI:64076"/>
    </ligand>
</feature>
<dbReference type="InterPro" id="IPR004443">
    <property type="entry name" value="YjeF_N_dom"/>
</dbReference>
<evidence type="ECO:0000256" key="8">
    <source>
        <dbReference type="ARBA" id="ARBA00023027"/>
    </source>
</evidence>
<keyword evidence="6 10" id="KW-0521">NADP</keyword>
<evidence type="ECO:0000256" key="2">
    <source>
        <dbReference type="ARBA" id="ARBA00000909"/>
    </source>
</evidence>
<evidence type="ECO:0000256" key="1">
    <source>
        <dbReference type="ARBA" id="ARBA00000013"/>
    </source>
</evidence>
<keyword evidence="4 10" id="KW-0479">Metal-binding</keyword>
<keyword evidence="9 10" id="KW-0413">Isomerase</keyword>
<comment type="cofactor">
    <cofactor evidence="10">
        <name>K(+)</name>
        <dbReference type="ChEBI" id="CHEBI:29103"/>
    </cofactor>
    <text evidence="10">Binds 1 potassium ion per subunit.</text>
</comment>
<dbReference type="RefSeq" id="WP_349216180.1">
    <property type="nucleotide sequence ID" value="NZ_JBBMFA010000094.1"/>
</dbReference>
<evidence type="ECO:0000256" key="9">
    <source>
        <dbReference type="ARBA" id="ARBA00023235"/>
    </source>
</evidence>
<comment type="caution">
    <text evidence="10">Lacks conserved residue(s) required for the propagation of feature annotation.</text>
</comment>
<dbReference type="NCBIfam" id="TIGR00197">
    <property type="entry name" value="yjeF_nterm"/>
    <property type="match status" value="1"/>
</dbReference>
<comment type="catalytic activity">
    <reaction evidence="2 10">
        <text>(6R)-NADPHX = (6S)-NADPHX</text>
        <dbReference type="Rhea" id="RHEA:32227"/>
        <dbReference type="ChEBI" id="CHEBI:64076"/>
        <dbReference type="ChEBI" id="CHEBI:64077"/>
        <dbReference type="EC" id="5.1.99.6"/>
    </reaction>
</comment>
<dbReference type="PANTHER" id="PTHR13232:SF10">
    <property type="entry name" value="NAD(P)H-HYDRATE EPIMERASE"/>
    <property type="match status" value="1"/>
</dbReference>
<evidence type="ECO:0000313" key="12">
    <source>
        <dbReference type="EMBL" id="MEQ2520634.1"/>
    </source>
</evidence>
<feature type="binding site" evidence="10">
    <location>
        <position position="57"/>
    </location>
    <ligand>
        <name>K(+)</name>
        <dbReference type="ChEBI" id="CHEBI:29103"/>
    </ligand>
</feature>
<comment type="caution">
    <text evidence="12">The sequence shown here is derived from an EMBL/GenBank/DDBJ whole genome shotgun (WGS) entry which is preliminary data.</text>
</comment>
<reference evidence="12 13" key="1">
    <citation type="submission" date="2024-03" db="EMBL/GenBank/DDBJ databases">
        <title>Human intestinal bacterial collection.</title>
        <authorList>
            <person name="Pauvert C."/>
            <person name="Hitch T.C.A."/>
            <person name="Clavel T."/>
        </authorList>
    </citation>
    <scope>NUCLEOTIDE SEQUENCE [LARGE SCALE GENOMIC DNA]</scope>
    <source>
        <strain evidence="12 13">CLA-JM-H11</strain>
    </source>
</reference>
<dbReference type="GO" id="GO:0052856">
    <property type="term" value="F:NAD(P)HX epimerase activity"/>
    <property type="evidence" value="ECO:0007669"/>
    <property type="project" value="UniProtKB-EC"/>
</dbReference>
<keyword evidence="8 10" id="KW-0520">NAD</keyword>
<evidence type="ECO:0000256" key="7">
    <source>
        <dbReference type="ARBA" id="ARBA00022958"/>
    </source>
</evidence>
<organism evidence="12 13">
    <name type="scientific">Ruthenibacterium intestinale</name>
    <dbReference type="NCBI Taxonomy" id="3133163"/>
    <lineage>
        <taxon>Bacteria</taxon>
        <taxon>Bacillati</taxon>
        <taxon>Bacillota</taxon>
        <taxon>Clostridia</taxon>
        <taxon>Eubacteriales</taxon>
        <taxon>Oscillospiraceae</taxon>
        <taxon>Ruthenibacterium</taxon>
    </lineage>
</organism>
<dbReference type="HAMAP" id="MF_01966">
    <property type="entry name" value="NADHX_epimerase"/>
    <property type="match status" value="1"/>
</dbReference>
<dbReference type="InterPro" id="IPR036652">
    <property type="entry name" value="YjeF_N_dom_sf"/>
</dbReference>
<gene>
    <name evidence="10" type="primary">nnrE</name>
    <name evidence="12" type="ORF">WMO24_09365</name>
</gene>
<dbReference type="EMBL" id="JBBMFA010000094">
    <property type="protein sequence ID" value="MEQ2520634.1"/>
    <property type="molecule type" value="Genomic_DNA"/>
</dbReference>
<evidence type="ECO:0000256" key="6">
    <source>
        <dbReference type="ARBA" id="ARBA00022857"/>
    </source>
</evidence>
<sequence length="207" mass="21452">MTQVTAAQMKQIEQAANAGGLSYLQMMENAGQAAAQLALKRCPAAQTAAVFCGKGNNGGDGFVVARLLHQAGLQVQVILTDGPRPATPDALTNFQRASARGIVIRENNDEADAFIRSADLLVDAVCGTGFHGELRPGAAQAARQMKEAPGFVLALDIPSGVECDTGRVAEGAVLADCTVTFHAAKPCHTLAARQCGDIVVADIGIRL</sequence>
<accession>A0ABV1GFT5</accession>
<dbReference type="InterPro" id="IPR032976">
    <property type="entry name" value="YJEFN_prot_NAXE-like"/>
</dbReference>
<keyword evidence="13" id="KW-1185">Reference proteome</keyword>
<name>A0ABV1GFT5_9FIRM</name>
<evidence type="ECO:0000256" key="10">
    <source>
        <dbReference type="HAMAP-Rule" id="MF_01966"/>
    </source>
</evidence>
<protein>
    <recommendedName>
        <fullName evidence="3 10">NAD(P)H-hydrate epimerase</fullName>
        <ecNumber evidence="3 10">5.1.99.6</ecNumber>
    </recommendedName>
    <alternativeName>
        <fullName evidence="10">NAD(P)HX epimerase</fullName>
    </alternativeName>
</protein>
<dbReference type="PANTHER" id="PTHR13232">
    <property type="entry name" value="NAD(P)H-HYDRATE EPIMERASE"/>
    <property type="match status" value="1"/>
</dbReference>
<dbReference type="Gene3D" id="3.40.50.10260">
    <property type="entry name" value="YjeF N-terminal domain"/>
    <property type="match status" value="1"/>
</dbReference>
<dbReference type="Proteomes" id="UP001477672">
    <property type="component" value="Unassembled WGS sequence"/>
</dbReference>
<feature type="binding site" evidence="10">
    <location>
        <position position="123"/>
    </location>
    <ligand>
        <name>K(+)</name>
        <dbReference type="ChEBI" id="CHEBI:29103"/>
    </ligand>
</feature>
<comment type="catalytic activity">
    <reaction evidence="1 10">
        <text>(6R)-NADHX = (6S)-NADHX</text>
        <dbReference type="Rhea" id="RHEA:32215"/>
        <dbReference type="ChEBI" id="CHEBI:64074"/>
        <dbReference type="ChEBI" id="CHEBI:64075"/>
        <dbReference type="EC" id="5.1.99.6"/>
    </reaction>
</comment>
<dbReference type="EC" id="5.1.99.6" evidence="3 10"/>
<feature type="binding site" evidence="10">
    <location>
        <position position="159"/>
    </location>
    <ligand>
        <name>K(+)</name>
        <dbReference type="ChEBI" id="CHEBI:29103"/>
    </ligand>
</feature>
<evidence type="ECO:0000259" key="11">
    <source>
        <dbReference type="PROSITE" id="PS51385"/>
    </source>
</evidence>
<feature type="binding site" evidence="10">
    <location>
        <begin position="127"/>
        <end position="133"/>
    </location>
    <ligand>
        <name>(6S)-NADPHX</name>
        <dbReference type="ChEBI" id="CHEBI:64076"/>
    </ligand>
</feature>
<keyword evidence="7 10" id="KW-0630">Potassium</keyword>
<proteinExistence type="inferred from homology"/>
<dbReference type="Pfam" id="PF03853">
    <property type="entry name" value="YjeF_N"/>
    <property type="match status" value="1"/>
</dbReference>
<evidence type="ECO:0000313" key="13">
    <source>
        <dbReference type="Proteomes" id="UP001477672"/>
    </source>
</evidence>
<comment type="function">
    <text evidence="10">Catalyzes the epimerization of the S- and R-forms of NAD(P)HX, a damaged form of NAD(P)H that is a result of enzymatic or heat-dependent hydration. This is a prerequisite for the S-specific NAD(P)H-hydrate dehydratase to allow the repair of both epimers of NAD(P)HX.</text>
</comment>
<dbReference type="PROSITE" id="PS51385">
    <property type="entry name" value="YJEF_N"/>
    <property type="match status" value="1"/>
</dbReference>
<feature type="domain" description="YjeF N-terminal" evidence="11">
    <location>
        <begin position="9"/>
        <end position="207"/>
    </location>
</feature>
<comment type="similarity">
    <text evidence="10">Belongs to the NnrE/AIBP family.</text>
</comment>